<organism evidence="4 5">
    <name type="scientific">Agromyces salentinus</name>
    <dbReference type="NCBI Taxonomy" id="269421"/>
    <lineage>
        <taxon>Bacteria</taxon>
        <taxon>Bacillati</taxon>
        <taxon>Actinomycetota</taxon>
        <taxon>Actinomycetes</taxon>
        <taxon>Micrococcales</taxon>
        <taxon>Microbacteriaceae</taxon>
        <taxon>Agromyces</taxon>
    </lineage>
</organism>
<dbReference type="InterPro" id="IPR028949">
    <property type="entry name" value="Ntox15"/>
</dbReference>
<accession>A0ABN2MZ16</accession>
<dbReference type="Pfam" id="PF15644">
    <property type="entry name" value="Gln_amidase"/>
    <property type="match status" value="2"/>
</dbReference>
<dbReference type="EMBL" id="BAAANK010000010">
    <property type="protein sequence ID" value="GAA1844371.1"/>
    <property type="molecule type" value="Genomic_DNA"/>
</dbReference>
<feature type="compositionally biased region" description="Low complexity" evidence="1">
    <location>
        <begin position="114"/>
        <end position="128"/>
    </location>
</feature>
<gene>
    <name evidence="4" type="ORF">GCM10009750_33330</name>
</gene>
<feature type="region of interest" description="Disordered" evidence="1">
    <location>
        <begin position="1323"/>
        <end position="1491"/>
    </location>
</feature>
<feature type="compositionally biased region" description="Acidic residues" evidence="1">
    <location>
        <begin position="789"/>
        <end position="798"/>
    </location>
</feature>
<feature type="compositionally biased region" description="Gly residues" evidence="1">
    <location>
        <begin position="519"/>
        <end position="534"/>
    </location>
</feature>
<feature type="compositionally biased region" description="Gly residues" evidence="1">
    <location>
        <begin position="434"/>
        <end position="457"/>
    </location>
</feature>
<feature type="domain" description="Tox-PL" evidence="3">
    <location>
        <begin position="966"/>
        <end position="1016"/>
    </location>
</feature>
<protein>
    <recommendedName>
        <fullName evidence="6">Tox-PL domain-containing protein</fullName>
    </recommendedName>
</protein>
<dbReference type="PANTHER" id="PTHR24216">
    <property type="entry name" value="PAXILLIN-RELATED"/>
    <property type="match status" value="1"/>
</dbReference>
<comment type="caution">
    <text evidence="4">The sequence shown here is derived from an EMBL/GenBank/DDBJ whole genome shotgun (WGS) entry which is preliminary data.</text>
</comment>
<feature type="region of interest" description="Disordered" evidence="1">
    <location>
        <begin position="434"/>
        <end position="798"/>
    </location>
</feature>
<name>A0ABN2MZ16_9MICO</name>
<evidence type="ECO:0000259" key="2">
    <source>
        <dbReference type="Pfam" id="PF15604"/>
    </source>
</evidence>
<feature type="compositionally biased region" description="Low complexity" evidence="1">
    <location>
        <begin position="1324"/>
        <end position="1389"/>
    </location>
</feature>
<dbReference type="PANTHER" id="PTHR24216:SF65">
    <property type="entry name" value="PAXILLIN-LIKE PROTEIN 1"/>
    <property type="match status" value="1"/>
</dbReference>
<feature type="domain" description="Novel toxin 15" evidence="2">
    <location>
        <begin position="1225"/>
        <end position="1276"/>
    </location>
</feature>
<feature type="region of interest" description="Disordered" evidence="1">
    <location>
        <begin position="1036"/>
        <end position="1132"/>
    </location>
</feature>
<feature type="compositionally biased region" description="Low complexity" evidence="1">
    <location>
        <begin position="541"/>
        <end position="738"/>
    </location>
</feature>
<feature type="region of interest" description="Disordered" evidence="1">
    <location>
        <begin position="107"/>
        <end position="132"/>
    </location>
</feature>
<proteinExistence type="predicted"/>
<evidence type="ECO:0000256" key="1">
    <source>
        <dbReference type="SAM" id="MobiDB-lite"/>
    </source>
</evidence>
<dbReference type="Proteomes" id="UP001501746">
    <property type="component" value="Unassembled WGS sequence"/>
</dbReference>
<dbReference type="Pfam" id="PF15604">
    <property type="entry name" value="Ntox15"/>
    <property type="match status" value="1"/>
</dbReference>
<evidence type="ECO:0000313" key="4">
    <source>
        <dbReference type="EMBL" id="GAA1844371.1"/>
    </source>
</evidence>
<evidence type="ECO:0000313" key="5">
    <source>
        <dbReference type="Proteomes" id="UP001501746"/>
    </source>
</evidence>
<keyword evidence="5" id="KW-1185">Reference proteome</keyword>
<feature type="compositionally biased region" description="Low complexity" evidence="1">
    <location>
        <begin position="746"/>
        <end position="788"/>
    </location>
</feature>
<feature type="compositionally biased region" description="Polar residues" evidence="1">
    <location>
        <begin position="1390"/>
        <end position="1400"/>
    </location>
</feature>
<feature type="compositionally biased region" description="Low complexity" evidence="1">
    <location>
        <begin position="1040"/>
        <end position="1095"/>
    </location>
</feature>
<dbReference type="InterPro" id="IPR028908">
    <property type="entry name" value="Tox-PL_dom"/>
</dbReference>
<feature type="compositionally biased region" description="Low complexity" evidence="1">
    <location>
        <begin position="830"/>
        <end position="883"/>
    </location>
</feature>
<evidence type="ECO:0000259" key="3">
    <source>
        <dbReference type="Pfam" id="PF15644"/>
    </source>
</evidence>
<feature type="compositionally biased region" description="Gly residues" evidence="1">
    <location>
        <begin position="494"/>
        <end position="508"/>
    </location>
</feature>
<feature type="region of interest" description="Disordered" evidence="1">
    <location>
        <begin position="830"/>
        <end position="895"/>
    </location>
</feature>
<feature type="compositionally biased region" description="Basic and acidic residues" evidence="1">
    <location>
        <begin position="1440"/>
        <end position="1452"/>
    </location>
</feature>
<sequence length="1834" mass="181164">MSHVQLDAARLAADGSALFSVAQSVSQAVRACESALGGTGGMAGDDESAEVFAQGQDGEPGYDQYAVDVMKAALGLANGLRIVDAALGNTGRAYDGAQLVGAFKPASSSRIPEETPSVVPPSASVPTSLGKGPEGPLGEFGDFLKDGLAMLGVVLPSADRGKLSSAESAWSELSGAMTRAQSSIDGAFTNVSSMTLPQKSSMLSCQRSLGSSFGKVADSADSMAGFARGMIDAVDKAWEEIGWFIAQMAVEIAIEIGIGALLGAVTFGAGAAAMAAKIMLTVTRWAIKIAALCKKLRTLIMMALRAARMAIRGGIRVAREALSAGLASGITTVSFNSVRGALDPNYQPQNVLNAALSAAVGGAAGAGFSGAGGRLTGGVNPGAMQRVTHIAVETGGGAVDGLASGLAESGLSGQPFQPLSAMAAGALLGGALAGRPGGGQAPSTPGGSGSGGPGGAGPDIDTSGIPSGTGTNANAGTPGGGGQVDVSNDAPTPGAGGGGSSTSGGGGQVDVSNDAPTPGAGGADGAGAGDGGGSVDLPGAVDSSGVDLSDGSTADAPAADAPAADAPAADAPAADAPAADAPTHADAPAADAPATDAPTHADAPAADAPTHADAPAADAPTHADAPTTDAPTHSDAPAADAPTHADAPTADAPPADAPNADAPTHADAPAADAPPADAPTHADAPGADAPNADAPTHADAPAAHAPAQPDAPESDAPAGDAPTADGPAAEAPVAAGTASPSTGHPADATSTAPSDADIAASADAVVSDAEADASSPADETGSAAASDADANDGIDTDGLDVEDAAAAGGAAVAAGAAALAFKPSFLPSHTPGGSAPAAPAPNGSTPAAAGPSGTAAADAPTNGSTSTGQGDGTTNQGAGDGQTPPAKDLAANNTTTRSVEEIDAALQSINPNFDPSDPANGYATNCGNTSSNLNDFLNGSSSVEASTGTLDVAQMEARTGNPQTPMTPDQIASTLTAMGPGSHCVVGIDRSTGDGHWFNAYFDGDTVWALDAQTGTRTPWPPVEPDATNWDASIQPELVTNPDGTTPNATPATPDAAASTPDAPAPASAAPTTVVDPSTGSAADSSPSTTGTDSDAAADEPQRGWKSKATVGPDHPSDGSAGPGTTYNGYDIPQLTPEIRAQLDALAADPRSPIVKNTDGTYALKTPIDVDAFTRTNPDHDWAEFQRQVGLQQQGLNQLTVAEWRHNVEFFRRENRVAQSQQGRAIKALKKLGVPFTNPAVLHGPDQSAGGRANRFDGAGDSPVNSSLGGAWSGRRITELFTDVQGAVRAIDPKLLAHIHMTVHLGASDALSTPNATATQATLTGARPITGPATGATTPGATTPGAPSATAAVAAPATPAPAAGPGSPAPTSSVPSPTASPATTDASGSNPTTAPSTRAGASSPEAAPQTHSGGLGGEARATQGDPDGTSSRAVEPETDVAVRPETSGHEDPAASGGAPAGEGIDHGAGADSEASPDETPVEPDATDSESLVASNALLDDTYDLRPVGDSLDDSTKAVNKYGYGYDAVRYGNNCHHVVNAHELHLRGYDVIAAPTVYGVDVDPVTGQSKALPEARYPGVIARDWMQIDGTTRDFEVIAPTGGSTATEALTNLTTSWPVGARGYISGQWKKGNAHIFSVVKEAGGLRFVDGQTGDTDVSWYLDMLVYDYAADGKGPAWGIHVLRVDDLVPTESLLGSAMRADGDAQSISQAAVEPEHQLQQIADWRTRNDRLIAEFGDVLSDVSTSPEAAVSADQMRRALIEQNMRLKRGGDVLSEWLANAEAAGTGTESSNADPGPSNRVRRAATATAIGGAGAGLLMGGAAVVDAMTGDEDDK</sequence>
<feature type="domain" description="Tox-PL" evidence="3">
    <location>
        <begin position="1532"/>
        <end position="1653"/>
    </location>
</feature>
<evidence type="ECO:0008006" key="6">
    <source>
        <dbReference type="Google" id="ProtNLM"/>
    </source>
</evidence>
<reference evidence="4 5" key="1">
    <citation type="journal article" date="2019" name="Int. J. Syst. Evol. Microbiol.">
        <title>The Global Catalogue of Microorganisms (GCM) 10K type strain sequencing project: providing services to taxonomists for standard genome sequencing and annotation.</title>
        <authorList>
            <consortium name="The Broad Institute Genomics Platform"/>
            <consortium name="The Broad Institute Genome Sequencing Center for Infectious Disease"/>
            <person name="Wu L."/>
            <person name="Ma J."/>
        </authorList>
    </citation>
    <scope>NUCLEOTIDE SEQUENCE [LARGE SCALE GENOMIC DNA]</scope>
    <source>
        <strain evidence="4 5">JCM 14323</strain>
    </source>
</reference>
<feature type="compositionally biased region" description="Acidic residues" evidence="1">
    <location>
        <begin position="1474"/>
        <end position="1487"/>
    </location>
</feature>